<comment type="caution">
    <text evidence="10">The sequence shown here is derived from an EMBL/GenBank/DDBJ whole genome shotgun (WGS) entry which is preliminary data.</text>
</comment>
<evidence type="ECO:0000256" key="2">
    <source>
        <dbReference type="ARBA" id="ARBA00004746"/>
    </source>
</evidence>
<name>A0A4Y9VVQ4_9PROT</name>
<evidence type="ECO:0000256" key="4">
    <source>
        <dbReference type="ARBA" id="ARBA00022603"/>
    </source>
</evidence>
<dbReference type="NCBIfam" id="TIGR02072">
    <property type="entry name" value="BioC"/>
    <property type="match status" value="1"/>
</dbReference>
<dbReference type="RefSeq" id="WP_135276161.1">
    <property type="nucleotide sequence ID" value="NZ_PQVH01000001.1"/>
</dbReference>
<evidence type="ECO:0000313" key="11">
    <source>
        <dbReference type="Proteomes" id="UP000297706"/>
    </source>
</evidence>
<dbReference type="PANTHER" id="PTHR13090">
    <property type="entry name" value="ARGININE-HYDROXYLASE NDUFAF5, MITOCHONDRIAL"/>
    <property type="match status" value="1"/>
</dbReference>
<dbReference type="OrthoDB" id="9760689at2"/>
<dbReference type="PANTHER" id="PTHR13090:SF1">
    <property type="entry name" value="ARGININE-HYDROXYLASE NDUFAF5, MITOCHONDRIAL"/>
    <property type="match status" value="1"/>
</dbReference>
<keyword evidence="11" id="KW-1185">Reference proteome</keyword>
<sequence>MTDDIYRIDKARARASFGRAADTYDAAAILQKQVREEMLGRLDLVKLTPQTILDAGCGTGLGSHALQKKYGAAQVVSLDFAYPMLQKTRKTYANVGLLHVLKSLLGLAKQNLVCADIEALPLANASVGMVWSNLAIQWCNDLDAALQEFHRVLQPEGLLTFSTFGPDTLRELRVATSSASGYTSISRFIDMHDIGDALVRAGFNAPVLDVERFTLTYDDVKSVMRDLKSIGAHNATDGRARGLLGRGFFAKLESAYEQFRQDGKLPATFEVVYGHAWRAKDKTVLPDGAAPIHFSPRK</sequence>
<feature type="domain" description="Methyltransferase type 11" evidence="9">
    <location>
        <begin position="53"/>
        <end position="160"/>
    </location>
</feature>
<evidence type="ECO:0000256" key="8">
    <source>
        <dbReference type="HAMAP-Rule" id="MF_00835"/>
    </source>
</evidence>
<dbReference type="GO" id="GO:0009102">
    <property type="term" value="P:biotin biosynthetic process"/>
    <property type="evidence" value="ECO:0007669"/>
    <property type="project" value="UniProtKB-UniRule"/>
</dbReference>
<dbReference type="HAMAP" id="MF_00835">
    <property type="entry name" value="BioC"/>
    <property type="match status" value="1"/>
</dbReference>
<evidence type="ECO:0000256" key="5">
    <source>
        <dbReference type="ARBA" id="ARBA00022679"/>
    </source>
</evidence>
<dbReference type="Gene3D" id="3.40.50.150">
    <property type="entry name" value="Vaccinia Virus protein VP39"/>
    <property type="match status" value="1"/>
</dbReference>
<evidence type="ECO:0000256" key="1">
    <source>
        <dbReference type="ARBA" id="ARBA00000852"/>
    </source>
</evidence>
<dbReference type="GO" id="GO:0102130">
    <property type="term" value="F:malonyl-CoA methyltransferase activity"/>
    <property type="evidence" value="ECO:0007669"/>
    <property type="project" value="UniProtKB-EC"/>
</dbReference>
<evidence type="ECO:0000313" key="10">
    <source>
        <dbReference type="EMBL" id="TFW73379.1"/>
    </source>
</evidence>
<gene>
    <name evidence="8 10" type="primary">bioC</name>
    <name evidence="10" type="ORF">C3Y98_00390</name>
</gene>
<dbReference type="Pfam" id="PF08241">
    <property type="entry name" value="Methyltransf_11"/>
    <property type="match status" value="1"/>
</dbReference>
<evidence type="ECO:0000259" key="9">
    <source>
        <dbReference type="Pfam" id="PF08241"/>
    </source>
</evidence>
<protein>
    <recommendedName>
        <fullName evidence="3 8">Malonyl-[acyl-carrier protein] O-methyltransferase</fullName>
        <shortName evidence="8">Malonyl-ACP O-methyltransferase</shortName>
        <ecNumber evidence="3 8">2.1.1.197</ecNumber>
    </recommendedName>
    <alternativeName>
        <fullName evidence="8">Biotin synthesis protein BioC</fullName>
    </alternativeName>
</protein>
<evidence type="ECO:0000256" key="3">
    <source>
        <dbReference type="ARBA" id="ARBA00012327"/>
    </source>
</evidence>
<comment type="similarity">
    <text evidence="8">Belongs to the methyltransferase superfamily.</text>
</comment>
<reference evidence="10 11" key="1">
    <citation type="submission" date="2018-02" db="EMBL/GenBank/DDBJ databases">
        <title>A novel lanthanide dependent methylotroph, Methylotenera sp. La3113.</title>
        <authorList>
            <person name="Lv H."/>
            <person name="Tani A."/>
        </authorList>
    </citation>
    <scope>NUCLEOTIDE SEQUENCE [LARGE SCALE GENOMIC DNA]</scope>
    <source>
        <strain evidence="10 11">La3113</strain>
    </source>
</reference>
<accession>A0A4Y9VVQ4</accession>
<keyword evidence="5 8" id="KW-0808">Transferase</keyword>
<dbReference type="EMBL" id="PQVH01000001">
    <property type="protein sequence ID" value="TFW73379.1"/>
    <property type="molecule type" value="Genomic_DNA"/>
</dbReference>
<organism evidence="10 11">
    <name type="scientific">Methylotenera oryzisoli</name>
    <dbReference type="NCBI Taxonomy" id="2080758"/>
    <lineage>
        <taxon>Bacteria</taxon>
        <taxon>Pseudomonadati</taxon>
        <taxon>Pseudomonadota</taxon>
        <taxon>Betaproteobacteria</taxon>
        <taxon>Nitrosomonadales</taxon>
        <taxon>Methylophilaceae</taxon>
        <taxon>Methylotenera</taxon>
    </lineage>
</organism>
<dbReference type="UniPathway" id="UPA00078"/>
<dbReference type="GO" id="GO:0010340">
    <property type="term" value="F:carboxyl-O-methyltransferase activity"/>
    <property type="evidence" value="ECO:0007669"/>
    <property type="project" value="UniProtKB-UniRule"/>
</dbReference>
<dbReference type="Proteomes" id="UP000297706">
    <property type="component" value="Unassembled WGS sequence"/>
</dbReference>
<keyword evidence="7 8" id="KW-0093">Biotin biosynthesis</keyword>
<dbReference type="InterPro" id="IPR011814">
    <property type="entry name" value="BioC"/>
</dbReference>
<comment type="pathway">
    <text evidence="2 8">Cofactor biosynthesis; biotin biosynthesis.</text>
</comment>
<dbReference type="EC" id="2.1.1.197" evidence="3 8"/>
<dbReference type="GO" id="GO:0032259">
    <property type="term" value="P:methylation"/>
    <property type="evidence" value="ECO:0007669"/>
    <property type="project" value="UniProtKB-KW"/>
</dbReference>
<proteinExistence type="inferred from homology"/>
<comment type="function">
    <text evidence="8">Converts the free carboxyl group of a malonyl-thioester to its methyl ester by transfer of a methyl group from S-adenosyl-L-methionine (SAM). It allows to synthesize pimeloyl-ACP via the fatty acid synthetic pathway.</text>
</comment>
<evidence type="ECO:0000256" key="7">
    <source>
        <dbReference type="ARBA" id="ARBA00022756"/>
    </source>
</evidence>
<dbReference type="CDD" id="cd02440">
    <property type="entry name" value="AdoMet_MTases"/>
    <property type="match status" value="1"/>
</dbReference>
<keyword evidence="4 8" id="KW-0489">Methyltransferase</keyword>
<evidence type="ECO:0000256" key="6">
    <source>
        <dbReference type="ARBA" id="ARBA00022691"/>
    </source>
</evidence>
<dbReference type="InterPro" id="IPR050602">
    <property type="entry name" value="Malonyl-ACP_OMT"/>
</dbReference>
<comment type="catalytic activity">
    <reaction evidence="1 8">
        <text>malonyl-[ACP] + S-adenosyl-L-methionine = malonyl-[ACP] methyl ester + S-adenosyl-L-homocysteine</text>
        <dbReference type="Rhea" id="RHEA:17105"/>
        <dbReference type="Rhea" id="RHEA-COMP:9623"/>
        <dbReference type="Rhea" id="RHEA-COMP:9954"/>
        <dbReference type="ChEBI" id="CHEBI:57856"/>
        <dbReference type="ChEBI" id="CHEBI:59789"/>
        <dbReference type="ChEBI" id="CHEBI:78449"/>
        <dbReference type="ChEBI" id="CHEBI:78845"/>
        <dbReference type="EC" id="2.1.1.197"/>
    </reaction>
</comment>
<dbReference type="InterPro" id="IPR013216">
    <property type="entry name" value="Methyltransf_11"/>
</dbReference>
<dbReference type="InterPro" id="IPR029063">
    <property type="entry name" value="SAM-dependent_MTases_sf"/>
</dbReference>
<dbReference type="SUPFAM" id="SSF53335">
    <property type="entry name" value="S-adenosyl-L-methionine-dependent methyltransferases"/>
    <property type="match status" value="1"/>
</dbReference>
<dbReference type="AlphaFoldDB" id="A0A4Y9VVQ4"/>
<dbReference type="GO" id="GO:0008757">
    <property type="term" value="F:S-adenosylmethionine-dependent methyltransferase activity"/>
    <property type="evidence" value="ECO:0007669"/>
    <property type="project" value="InterPro"/>
</dbReference>
<keyword evidence="6 8" id="KW-0949">S-adenosyl-L-methionine</keyword>